<keyword evidence="1" id="KW-0732">Signal</keyword>
<protein>
    <submittedName>
        <fullName evidence="2">Uncharacterized protein</fullName>
    </submittedName>
</protein>
<dbReference type="EMBL" id="SNRW01012782">
    <property type="protein sequence ID" value="KAA6373405.1"/>
    <property type="molecule type" value="Genomic_DNA"/>
</dbReference>
<organism evidence="2 3">
    <name type="scientific">Streblomastix strix</name>
    <dbReference type="NCBI Taxonomy" id="222440"/>
    <lineage>
        <taxon>Eukaryota</taxon>
        <taxon>Metamonada</taxon>
        <taxon>Preaxostyla</taxon>
        <taxon>Oxymonadida</taxon>
        <taxon>Streblomastigidae</taxon>
        <taxon>Streblomastix</taxon>
    </lineage>
</organism>
<comment type="caution">
    <text evidence="2">The sequence shown here is derived from an EMBL/GenBank/DDBJ whole genome shotgun (WGS) entry which is preliminary data.</text>
</comment>
<evidence type="ECO:0000256" key="1">
    <source>
        <dbReference type="SAM" id="SignalP"/>
    </source>
</evidence>
<feature type="chain" id="PRO_5023893975" evidence="1">
    <location>
        <begin position="26"/>
        <end position="170"/>
    </location>
</feature>
<accession>A0A5J4UUI5</accession>
<gene>
    <name evidence="2" type="ORF">EZS28_031068</name>
</gene>
<dbReference type="AlphaFoldDB" id="A0A5J4UUI5"/>
<sequence length="170" mass="19584">MLSFQLRLFSVNLLVFHLRIQVLKPDSIAIVSALVFQKLDQKVEWPTELGADEVNKLDYSVYYNPKVGEFYMNQRRPSVTLRYLHNYMLQNEEGTCQISEMVIISMVLVSVVLNKIAIQSRLMYTSPTVESIFQVPSHLLSIGLLADQLSPDFLILVQISKHVMVKLRVR</sequence>
<reference evidence="2 3" key="1">
    <citation type="submission" date="2019-03" db="EMBL/GenBank/DDBJ databases">
        <title>Single cell metagenomics reveals metabolic interactions within the superorganism composed of flagellate Streblomastix strix and complex community of Bacteroidetes bacteria on its surface.</title>
        <authorList>
            <person name="Treitli S.C."/>
            <person name="Kolisko M."/>
            <person name="Husnik F."/>
            <person name="Keeling P."/>
            <person name="Hampl V."/>
        </authorList>
    </citation>
    <scope>NUCLEOTIDE SEQUENCE [LARGE SCALE GENOMIC DNA]</scope>
    <source>
        <strain evidence="2">ST1C</strain>
    </source>
</reference>
<evidence type="ECO:0000313" key="2">
    <source>
        <dbReference type="EMBL" id="KAA6373405.1"/>
    </source>
</evidence>
<dbReference type="Proteomes" id="UP000324800">
    <property type="component" value="Unassembled WGS sequence"/>
</dbReference>
<name>A0A5J4UUI5_9EUKA</name>
<proteinExistence type="predicted"/>
<evidence type="ECO:0000313" key="3">
    <source>
        <dbReference type="Proteomes" id="UP000324800"/>
    </source>
</evidence>
<feature type="signal peptide" evidence="1">
    <location>
        <begin position="1"/>
        <end position="25"/>
    </location>
</feature>